<dbReference type="Proteomes" id="UP000008553">
    <property type="component" value="Unassembled WGS sequence"/>
</dbReference>
<dbReference type="PaxDb" id="73239-Q7RLC2"/>
<dbReference type="InterPro" id="IPR027417">
    <property type="entry name" value="P-loop_NTPase"/>
</dbReference>
<dbReference type="SUPFAM" id="SSF52540">
    <property type="entry name" value="P-loop containing nucleoside triphosphate hydrolases"/>
    <property type="match status" value="1"/>
</dbReference>
<accession>Q7RLC2</accession>
<keyword evidence="2" id="KW-1185">Reference proteome</keyword>
<dbReference type="EMBL" id="AABL01000723">
    <property type="protein sequence ID" value="EAA22096.1"/>
    <property type="molecule type" value="Genomic_DNA"/>
</dbReference>
<evidence type="ECO:0000313" key="1">
    <source>
        <dbReference type="EMBL" id="EAA22096.1"/>
    </source>
</evidence>
<sequence>MILLQITVLGYLNTGKTSLVNSIMNNEVFNTYIHTEMPMIYYKVHRERNRNFCVEIEDTSVDVNVNIFMNMLRKEIKTNKNHMTNPVFSLFEKPTIPFSPYDQYNSVCYGYNKFQYN</sequence>
<reference evidence="1 2" key="1">
    <citation type="journal article" date="2002" name="Nature">
        <title>Genome sequence and comparative analysis of the model rodent malaria parasite Plasmodium yoelii yoelii.</title>
        <authorList>
            <person name="Carlton J.M."/>
            <person name="Angiuoli S.V."/>
            <person name="Suh B.B."/>
            <person name="Kooij T.W."/>
            <person name="Pertea M."/>
            <person name="Silva J.C."/>
            <person name="Ermolaeva M.D."/>
            <person name="Allen J.E."/>
            <person name="Selengut J.D."/>
            <person name="Koo H.L."/>
            <person name="Peterson J.D."/>
            <person name="Pop M."/>
            <person name="Kosack D.S."/>
            <person name="Shumway M.F."/>
            <person name="Bidwell S.L."/>
            <person name="Shallom S.J."/>
            <person name="van Aken S.E."/>
            <person name="Riedmuller S.B."/>
            <person name="Feldblyum T.V."/>
            <person name="Cho J.K."/>
            <person name="Quackenbush J."/>
            <person name="Sedegah M."/>
            <person name="Shoaibi A."/>
            <person name="Cummings L.M."/>
            <person name="Florens L."/>
            <person name="Yates J.R."/>
            <person name="Raine J.D."/>
            <person name="Sinden R.E."/>
            <person name="Harris M.A."/>
            <person name="Cunningham D.A."/>
            <person name="Preiser P.R."/>
            <person name="Bergman L.W."/>
            <person name="Vaidya A.B."/>
            <person name="van Lin L.H."/>
            <person name="Janse C.J."/>
            <person name="Waters A.P."/>
            <person name="Smith H.O."/>
            <person name="White O.R."/>
            <person name="Salzberg S.L."/>
            <person name="Venter J.C."/>
            <person name="Fraser C.M."/>
            <person name="Hoffman S.L."/>
            <person name="Gardner M.J."/>
            <person name="Carucci D.J."/>
        </authorList>
    </citation>
    <scope>NUCLEOTIDE SEQUENCE [LARGE SCALE GENOMIC DNA]</scope>
    <source>
        <strain evidence="1 2">17XNL</strain>
    </source>
</reference>
<dbReference type="InParanoid" id="Q7RLC2"/>
<name>Q7RLC2_PLAYO</name>
<gene>
    <name evidence="1" type="ORF">PY02624</name>
</gene>
<dbReference type="STRING" id="73239.Q7RLC2"/>
<proteinExistence type="predicted"/>
<dbReference type="CDD" id="cd00882">
    <property type="entry name" value="Ras_like_GTPase"/>
    <property type="match status" value="1"/>
</dbReference>
<organism evidence="1 2">
    <name type="scientific">Plasmodium yoelii yoelii</name>
    <dbReference type="NCBI Taxonomy" id="73239"/>
    <lineage>
        <taxon>Eukaryota</taxon>
        <taxon>Sar</taxon>
        <taxon>Alveolata</taxon>
        <taxon>Apicomplexa</taxon>
        <taxon>Aconoidasida</taxon>
        <taxon>Haemosporida</taxon>
        <taxon>Plasmodiidae</taxon>
        <taxon>Plasmodium</taxon>
        <taxon>Plasmodium (Vinckeia)</taxon>
    </lineage>
</organism>
<dbReference type="Gene3D" id="3.40.50.300">
    <property type="entry name" value="P-loop containing nucleotide triphosphate hydrolases"/>
    <property type="match status" value="1"/>
</dbReference>
<comment type="caution">
    <text evidence="1">The sequence shown here is derived from an EMBL/GenBank/DDBJ whole genome shotgun (WGS) entry which is preliminary data.</text>
</comment>
<evidence type="ECO:0000313" key="2">
    <source>
        <dbReference type="Proteomes" id="UP000008553"/>
    </source>
</evidence>
<dbReference type="AlphaFoldDB" id="Q7RLC2"/>
<evidence type="ECO:0008006" key="3">
    <source>
        <dbReference type="Google" id="ProtNLM"/>
    </source>
</evidence>
<protein>
    <recommendedName>
        <fullName evidence="3">G domain-containing protein</fullName>
    </recommendedName>
</protein>